<dbReference type="AlphaFoldDB" id="A0A392WAZ6"/>
<organism evidence="1 2">
    <name type="scientific">Trifolium medium</name>
    <dbReference type="NCBI Taxonomy" id="97028"/>
    <lineage>
        <taxon>Eukaryota</taxon>
        <taxon>Viridiplantae</taxon>
        <taxon>Streptophyta</taxon>
        <taxon>Embryophyta</taxon>
        <taxon>Tracheophyta</taxon>
        <taxon>Spermatophyta</taxon>
        <taxon>Magnoliopsida</taxon>
        <taxon>eudicotyledons</taxon>
        <taxon>Gunneridae</taxon>
        <taxon>Pentapetalae</taxon>
        <taxon>rosids</taxon>
        <taxon>fabids</taxon>
        <taxon>Fabales</taxon>
        <taxon>Fabaceae</taxon>
        <taxon>Papilionoideae</taxon>
        <taxon>50 kb inversion clade</taxon>
        <taxon>NPAAA clade</taxon>
        <taxon>Hologalegina</taxon>
        <taxon>IRL clade</taxon>
        <taxon>Trifolieae</taxon>
        <taxon>Trifolium</taxon>
    </lineage>
</organism>
<comment type="caution">
    <text evidence="1">The sequence shown here is derived from an EMBL/GenBank/DDBJ whole genome shotgun (WGS) entry which is preliminary data.</text>
</comment>
<feature type="non-terminal residue" evidence="1">
    <location>
        <position position="1"/>
    </location>
</feature>
<proteinExistence type="predicted"/>
<accession>A0A392WAZ6</accession>
<keyword evidence="2" id="KW-1185">Reference proteome</keyword>
<name>A0A392WAZ6_9FABA</name>
<evidence type="ECO:0000313" key="1">
    <source>
        <dbReference type="EMBL" id="MCI97577.1"/>
    </source>
</evidence>
<sequence length="39" mass="4460">QGYLIPGLPDSRATRFQGYLIPGLHDSRATWLLQATWLF</sequence>
<reference evidence="1 2" key="1">
    <citation type="journal article" date="2018" name="Front. Plant Sci.">
        <title>Red Clover (Trifolium pratense) and Zigzag Clover (T. medium) - A Picture of Genomic Similarities and Differences.</title>
        <authorList>
            <person name="Dluhosova J."/>
            <person name="Istvanek J."/>
            <person name="Nedelnik J."/>
            <person name="Repkova J."/>
        </authorList>
    </citation>
    <scope>NUCLEOTIDE SEQUENCE [LARGE SCALE GENOMIC DNA]</scope>
    <source>
        <strain evidence="2">cv. 10/8</strain>
        <tissue evidence="1">Leaf</tissue>
    </source>
</reference>
<protein>
    <submittedName>
        <fullName evidence="1">Uncharacterized protein</fullName>
    </submittedName>
</protein>
<evidence type="ECO:0000313" key="2">
    <source>
        <dbReference type="Proteomes" id="UP000265520"/>
    </source>
</evidence>
<dbReference type="EMBL" id="LXQA011447899">
    <property type="protein sequence ID" value="MCI97577.1"/>
    <property type="molecule type" value="Genomic_DNA"/>
</dbReference>
<dbReference type="Proteomes" id="UP000265520">
    <property type="component" value="Unassembled WGS sequence"/>
</dbReference>